<reference evidence="2" key="1">
    <citation type="submission" date="2023-06" db="EMBL/GenBank/DDBJ databases">
        <title>Genome-scale phylogeny and comparative genomics of the fungal order Sordariales.</title>
        <authorList>
            <consortium name="Lawrence Berkeley National Laboratory"/>
            <person name="Hensen N."/>
            <person name="Bonometti L."/>
            <person name="Westerberg I."/>
            <person name="Brannstrom I.O."/>
            <person name="Guillou S."/>
            <person name="Cros-Aarteil S."/>
            <person name="Calhoun S."/>
            <person name="Haridas S."/>
            <person name="Kuo A."/>
            <person name="Mondo S."/>
            <person name="Pangilinan J."/>
            <person name="Riley R."/>
            <person name="Labutti K."/>
            <person name="Andreopoulos B."/>
            <person name="Lipzen A."/>
            <person name="Chen C."/>
            <person name="Yanf M."/>
            <person name="Daum C."/>
            <person name="Ng V."/>
            <person name="Clum A."/>
            <person name="Steindorff A."/>
            <person name="Ohm R."/>
            <person name="Martin F."/>
            <person name="Silar P."/>
            <person name="Natvig D."/>
            <person name="Lalanne C."/>
            <person name="Gautier V."/>
            <person name="Ament-Velasquez S.L."/>
            <person name="Kruys A."/>
            <person name="Hutchinson M.I."/>
            <person name="Powell A.J."/>
            <person name="Barry K."/>
            <person name="Miller A.N."/>
            <person name="Grigoriev I.V."/>
            <person name="Debuchy R."/>
            <person name="Gladieux P."/>
            <person name="Thoren M.H."/>
            <person name="Johannesson H."/>
        </authorList>
    </citation>
    <scope>NUCLEOTIDE SEQUENCE</scope>
    <source>
        <strain evidence="2">SMH4607-1</strain>
    </source>
</reference>
<dbReference type="InterPro" id="IPR002575">
    <property type="entry name" value="Aminoglycoside_PTrfase"/>
</dbReference>
<dbReference type="PANTHER" id="PTHR21310">
    <property type="entry name" value="AMINOGLYCOSIDE PHOSPHOTRANSFERASE-RELATED-RELATED"/>
    <property type="match status" value="1"/>
</dbReference>
<accession>A0AA40DWT2</accession>
<evidence type="ECO:0000259" key="1">
    <source>
        <dbReference type="Pfam" id="PF01636"/>
    </source>
</evidence>
<dbReference type="SUPFAM" id="SSF56112">
    <property type="entry name" value="Protein kinase-like (PK-like)"/>
    <property type="match status" value="1"/>
</dbReference>
<dbReference type="EMBL" id="JAUKUA010000003">
    <property type="protein sequence ID" value="KAK0719269.1"/>
    <property type="molecule type" value="Genomic_DNA"/>
</dbReference>
<evidence type="ECO:0000313" key="2">
    <source>
        <dbReference type="EMBL" id="KAK0719269.1"/>
    </source>
</evidence>
<dbReference type="Pfam" id="PF01636">
    <property type="entry name" value="APH"/>
    <property type="match status" value="1"/>
</dbReference>
<dbReference type="InterPro" id="IPR011009">
    <property type="entry name" value="Kinase-like_dom_sf"/>
</dbReference>
<dbReference type="Proteomes" id="UP001172102">
    <property type="component" value="Unassembled WGS sequence"/>
</dbReference>
<keyword evidence="2" id="KW-0808">Transferase</keyword>
<gene>
    <name evidence="2" type="ORF">B0H67DRAFT_599129</name>
</gene>
<name>A0AA40DWT2_9PEZI</name>
<dbReference type="PANTHER" id="PTHR21310:SF15">
    <property type="entry name" value="AMINOGLYCOSIDE PHOSPHOTRANSFERASE DOMAIN-CONTAINING PROTEIN"/>
    <property type="match status" value="1"/>
</dbReference>
<organism evidence="2 3">
    <name type="scientific">Lasiosphaeris hirsuta</name>
    <dbReference type="NCBI Taxonomy" id="260670"/>
    <lineage>
        <taxon>Eukaryota</taxon>
        <taxon>Fungi</taxon>
        <taxon>Dikarya</taxon>
        <taxon>Ascomycota</taxon>
        <taxon>Pezizomycotina</taxon>
        <taxon>Sordariomycetes</taxon>
        <taxon>Sordariomycetidae</taxon>
        <taxon>Sordariales</taxon>
        <taxon>Lasiosphaeriaceae</taxon>
        <taxon>Lasiosphaeris</taxon>
    </lineage>
</organism>
<dbReference type="InterPro" id="IPR051678">
    <property type="entry name" value="AGP_Transferase"/>
</dbReference>
<proteinExistence type="predicted"/>
<dbReference type="CDD" id="cd05120">
    <property type="entry name" value="APH_ChoK_like"/>
    <property type="match status" value="1"/>
</dbReference>
<feature type="domain" description="Aminoglycoside phosphotransferase" evidence="1">
    <location>
        <begin position="40"/>
        <end position="237"/>
    </location>
</feature>
<keyword evidence="3" id="KW-1185">Reference proteome</keyword>
<keyword evidence="2" id="KW-0418">Kinase</keyword>
<sequence length="265" mass="30890">MNTRELSQEELTREGRFMKASYTYKIDGKTVIKTGPCTRMAEAEALKLVRDRTTISVPEVYDVYTDEKSGMLRIVMEYIKGDTLRYAWDDFTPEDKESVISQLRGFVEQLREIKGSFIGSVDGSRCLEHCFEKADDTSGPFADESKFNEGIIKALKRMKSLTNEHLKLAEDLFRMFMTGHETVLTYNDLDGINILVRGSKVVALLDWDRCGYYPDYWEYCTAMRWSNYGRETWDRERAYMNIFKPHMYERELSVLRLVPEVMGNA</sequence>
<comment type="caution">
    <text evidence="2">The sequence shown here is derived from an EMBL/GenBank/DDBJ whole genome shotgun (WGS) entry which is preliminary data.</text>
</comment>
<dbReference type="AlphaFoldDB" id="A0AA40DWT2"/>
<evidence type="ECO:0000313" key="3">
    <source>
        <dbReference type="Proteomes" id="UP001172102"/>
    </source>
</evidence>
<protein>
    <submittedName>
        <fullName evidence="2">Kinase-like domain-containing protein</fullName>
    </submittedName>
</protein>
<dbReference type="GO" id="GO:0016301">
    <property type="term" value="F:kinase activity"/>
    <property type="evidence" value="ECO:0007669"/>
    <property type="project" value="UniProtKB-KW"/>
</dbReference>